<dbReference type="Proteomes" id="UP001228113">
    <property type="component" value="Chromosome"/>
</dbReference>
<evidence type="ECO:0000256" key="8">
    <source>
        <dbReference type="ARBA" id="ARBA00022552"/>
    </source>
</evidence>
<feature type="compositionally biased region" description="Basic and acidic residues" evidence="18">
    <location>
        <begin position="492"/>
        <end position="504"/>
    </location>
</feature>
<keyword evidence="9" id="KW-0819">tRNA processing</keyword>
<keyword evidence="10" id="KW-0540">Nuclease</keyword>
<dbReference type="GO" id="GO:0008033">
    <property type="term" value="P:tRNA processing"/>
    <property type="evidence" value="ECO:0007669"/>
    <property type="project" value="UniProtKB-KW"/>
</dbReference>
<feature type="compositionally biased region" description="Low complexity" evidence="18">
    <location>
        <begin position="610"/>
        <end position="622"/>
    </location>
</feature>
<keyword evidence="21" id="KW-1185">Reference proteome</keyword>
<comment type="subcellular location">
    <subcellularLocation>
        <location evidence="2">Cytoplasm</location>
    </subcellularLocation>
</comment>
<name>A0AA48GPP0_9BACT</name>
<keyword evidence="15" id="KW-0460">Magnesium</keyword>
<evidence type="ECO:0000256" key="11">
    <source>
        <dbReference type="ARBA" id="ARBA00022723"/>
    </source>
</evidence>
<feature type="compositionally biased region" description="Basic residues" evidence="18">
    <location>
        <begin position="695"/>
        <end position="704"/>
    </location>
</feature>
<dbReference type="Gene3D" id="2.40.50.140">
    <property type="entry name" value="Nucleic acid-binding proteins"/>
    <property type="match status" value="1"/>
</dbReference>
<dbReference type="KEGG" id="msea:METESE_19190"/>
<protein>
    <recommendedName>
        <fullName evidence="4">Ribonuclease G</fullName>
    </recommendedName>
</protein>
<feature type="compositionally biased region" description="Low complexity" evidence="18">
    <location>
        <begin position="732"/>
        <end position="745"/>
    </location>
</feature>
<keyword evidence="8" id="KW-0698">rRNA processing</keyword>
<evidence type="ECO:0000256" key="2">
    <source>
        <dbReference type="ARBA" id="ARBA00004496"/>
    </source>
</evidence>
<keyword evidence="17" id="KW-0472">Membrane</keyword>
<dbReference type="GO" id="GO:0006364">
    <property type="term" value="P:rRNA processing"/>
    <property type="evidence" value="ECO:0007669"/>
    <property type="project" value="UniProtKB-KW"/>
</dbReference>
<evidence type="ECO:0000256" key="13">
    <source>
        <dbReference type="ARBA" id="ARBA00022759"/>
    </source>
</evidence>
<keyword evidence="7" id="KW-0997">Cell inner membrane</keyword>
<sequence length="753" mass="82562">MPRKTMLINATDSEEIRVATLVDGVLSDFDIEFVHNEKIKGNIYKAKVVRVDQSLQAAFIHYGGQKNGFLPIGELPRDLVSPDGRRGRIQDLLNRDQEIMVQAVREEMGSKGAMMTAQISLPGRYLVLTPGNPTNGISRKIESREEREHFKKLIDELEIPRSFGVIVRTASLGVTKEDFQRDLDYLLDTYKEVQARYKHRHGPGLVWQEDDVVTRTLRDTFSKDVEEVHIDDLETFHAAQGFFKRTMPQHLGVLKHYLGKKPLFSKYATEEQIDRIYGRKVPLPSGGALVIDQTEALVAIDVNSGKTSGDNVEDMAFKTNMEAAEEAARQLRLRDLAGLVVIDFIDMKREGNNRAVMERLVQCLEEDKARMEVGKINRFGVLVMTRQRLRPSLQNVTHETCPTCQGTGKVKSLEALVLSVVRRLKAILSRDAIAEIRVKLAPAIALAVLNQKRKDLAELEDLHDARIVIVAEGGMPYGEMAAEIERAEEEPAEKAPARQERRADPEDETVVLGGDSPISFEKALGGEESRKGRVREALPAAEAPAEIRYDRRDAQRAALEERERLRALFESAKPEDEAPEAAAGPAPETGKASGGRRRGRGRGKGDAPRAEATAPVPAAAEPAPVPPVPVPAPEPVFVSAPVAPEPEPGTPEPPPLLLTADLVADLLTPAPRPKFKRAEEAAPAPEAAPAAPAKAKAKPGRKPKVAVETTEAEAVEAPAKPKAKPGRKPKAAAEATEPAAEVKATPKPRTRKK</sequence>
<dbReference type="SUPFAM" id="SSF50249">
    <property type="entry name" value="Nucleic acid-binding proteins"/>
    <property type="match status" value="1"/>
</dbReference>
<dbReference type="Pfam" id="PF10150">
    <property type="entry name" value="RNase_E_G"/>
    <property type="match status" value="1"/>
</dbReference>
<evidence type="ECO:0000256" key="10">
    <source>
        <dbReference type="ARBA" id="ARBA00022722"/>
    </source>
</evidence>
<keyword evidence="13" id="KW-0255">Endonuclease</keyword>
<evidence type="ECO:0000256" key="9">
    <source>
        <dbReference type="ARBA" id="ARBA00022694"/>
    </source>
</evidence>
<evidence type="ECO:0000256" key="3">
    <source>
        <dbReference type="ARBA" id="ARBA00005663"/>
    </source>
</evidence>
<evidence type="ECO:0000256" key="14">
    <source>
        <dbReference type="ARBA" id="ARBA00022801"/>
    </source>
</evidence>
<dbReference type="InterPro" id="IPR004659">
    <property type="entry name" value="RNase_E/G"/>
</dbReference>
<dbReference type="InterPro" id="IPR012340">
    <property type="entry name" value="NA-bd_OB-fold"/>
</dbReference>
<comment type="cofactor">
    <cofactor evidence="1">
        <name>Mg(2+)</name>
        <dbReference type="ChEBI" id="CHEBI:18420"/>
    </cofactor>
</comment>
<dbReference type="NCBIfam" id="TIGR00757">
    <property type="entry name" value="RNaseEG"/>
    <property type="match status" value="1"/>
</dbReference>
<keyword evidence="14" id="KW-0378">Hydrolase</keyword>
<evidence type="ECO:0000313" key="21">
    <source>
        <dbReference type="Proteomes" id="UP001228113"/>
    </source>
</evidence>
<dbReference type="Gene3D" id="3.40.1260.20">
    <property type="entry name" value="Ribonuclease E, catalytic domain"/>
    <property type="match status" value="1"/>
</dbReference>
<keyword evidence="6" id="KW-0963">Cytoplasm</keyword>
<dbReference type="Pfam" id="PF20833">
    <property type="entry name" value="RNase_E_G_Thio"/>
    <property type="match status" value="1"/>
</dbReference>
<keyword evidence="12" id="KW-0699">rRNA-binding</keyword>
<evidence type="ECO:0000256" key="6">
    <source>
        <dbReference type="ARBA" id="ARBA00022490"/>
    </source>
</evidence>
<organism evidence="20 21">
    <name type="scientific">Mesoterricola sediminis</name>
    <dbReference type="NCBI Taxonomy" id="2927980"/>
    <lineage>
        <taxon>Bacteria</taxon>
        <taxon>Pseudomonadati</taxon>
        <taxon>Acidobacteriota</taxon>
        <taxon>Holophagae</taxon>
        <taxon>Holophagales</taxon>
        <taxon>Holophagaceae</taxon>
        <taxon>Mesoterricola</taxon>
    </lineage>
</organism>
<keyword evidence="11" id="KW-0479">Metal-binding</keyword>
<evidence type="ECO:0000256" key="1">
    <source>
        <dbReference type="ARBA" id="ARBA00001946"/>
    </source>
</evidence>
<dbReference type="GO" id="GO:0004540">
    <property type="term" value="F:RNA nuclease activity"/>
    <property type="evidence" value="ECO:0007669"/>
    <property type="project" value="InterPro"/>
</dbReference>
<dbReference type="CDD" id="cd04453">
    <property type="entry name" value="S1_RNase_E"/>
    <property type="match status" value="1"/>
</dbReference>
<evidence type="ECO:0000256" key="12">
    <source>
        <dbReference type="ARBA" id="ARBA00022730"/>
    </source>
</evidence>
<feature type="compositionally biased region" description="Basic residues" evidence="18">
    <location>
        <begin position="721"/>
        <end position="730"/>
    </location>
</feature>
<dbReference type="SMART" id="SM00316">
    <property type="entry name" value="S1"/>
    <property type="match status" value="1"/>
</dbReference>
<dbReference type="GO" id="GO:0005737">
    <property type="term" value="C:cytoplasm"/>
    <property type="evidence" value="ECO:0007669"/>
    <property type="project" value="UniProtKB-SubCell"/>
</dbReference>
<feature type="compositionally biased region" description="Low complexity" evidence="18">
    <location>
        <begin position="681"/>
        <end position="694"/>
    </location>
</feature>
<evidence type="ECO:0000313" key="20">
    <source>
        <dbReference type="EMBL" id="BDU76961.1"/>
    </source>
</evidence>
<feature type="compositionally biased region" description="Basic and acidic residues" evidence="18">
    <location>
        <begin position="524"/>
        <end position="536"/>
    </location>
</feature>
<dbReference type="PANTHER" id="PTHR30001">
    <property type="entry name" value="RIBONUCLEASE"/>
    <property type="match status" value="1"/>
</dbReference>
<reference evidence="20" key="1">
    <citation type="journal article" date="2023" name="Int. J. Syst. Evol. Microbiol.">
        <title>Mesoterricola silvestris gen. nov., sp. nov., Mesoterricola sediminis sp. nov., Geothrix oryzae sp. nov., Geothrix edaphica sp. nov., Geothrix rubra sp. nov., and Geothrix limicola sp. nov., six novel members of Acidobacteriota isolated from soils.</title>
        <authorList>
            <person name="Itoh H."/>
            <person name="Sugisawa Y."/>
            <person name="Mise K."/>
            <person name="Xu Z."/>
            <person name="Kuniyasu M."/>
            <person name="Ushijima N."/>
            <person name="Kawano K."/>
            <person name="Kobayashi E."/>
            <person name="Shiratori Y."/>
            <person name="Masuda Y."/>
            <person name="Senoo K."/>
        </authorList>
    </citation>
    <scope>NUCLEOTIDE SEQUENCE</scope>
    <source>
        <strain evidence="20">W786</strain>
    </source>
</reference>
<keyword evidence="5" id="KW-1003">Cell membrane</keyword>
<evidence type="ECO:0000256" key="4">
    <source>
        <dbReference type="ARBA" id="ARBA00017719"/>
    </source>
</evidence>
<evidence type="ECO:0000256" key="5">
    <source>
        <dbReference type="ARBA" id="ARBA00022475"/>
    </source>
</evidence>
<evidence type="ECO:0000256" key="15">
    <source>
        <dbReference type="ARBA" id="ARBA00022842"/>
    </source>
</evidence>
<proteinExistence type="inferred from homology"/>
<feature type="compositionally biased region" description="Pro residues" evidence="18">
    <location>
        <begin position="643"/>
        <end position="656"/>
    </location>
</feature>
<dbReference type="EMBL" id="AP027081">
    <property type="protein sequence ID" value="BDU76961.1"/>
    <property type="molecule type" value="Genomic_DNA"/>
</dbReference>
<dbReference type="PANTHER" id="PTHR30001:SF1">
    <property type="entry name" value="RIBONUCLEASE E_G-LIKE PROTEIN, CHLOROPLASTIC"/>
    <property type="match status" value="1"/>
</dbReference>
<evidence type="ECO:0000256" key="17">
    <source>
        <dbReference type="ARBA" id="ARBA00023136"/>
    </source>
</evidence>
<dbReference type="AlphaFoldDB" id="A0AA48GPP0"/>
<evidence type="ECO:0000259" key="19">
    <source>
        <dbReference type="PROSITE" id="PS50126"/>
    </source>
</evidence>
<feature type="region of interest" description="Disordered" evidence="18">
    <location>
        <begin position="569"/>
        <end position="753"/>
    </location>
</feature>
<dbReference type="InterPro" id="IPR048583">
    <property type="entry name" value="RNase_E_G_thioredoxin-like"/>
</dbReference>
<evidence type="ECO:0000256" key="16">
    <source>
        <dbReference type="ARBA" id="ARBA00022884"/>
    </source>
</evidence>
<dbReference type="PROSITE" id="PS50126">
    <property type="entry name" value="S1"/>
    <property type="match status" value="1"/>
</dbReference>
<comment type="similarity">
    <text evidence="3">Belongs to the RNase E/G family. RNase G subfamily.</text>
</comment>
<dbReference type="GO" id="GO:0019843">
    <property type="term" value="F:rRNA binding"/>
    <property type="evidence" value="ECO:0007669"/>
    <property type="project" value="UniProtKB-KW"/>
</dbReference>
<feature type="region of interest" description="Disordered" evidence="18">
    <location>
        <begin position="486"/>
        <end position="537"/>
    </location>
</feature>
<gene>
    <name evidence="20" type="ORF">METESE_19190</name>
</gene>
<feature type="compositionally biased region" description="Pro residues" evidence="18">
    <location>
        <begin position="623"/>
        <end position="634"/>
    </location>
</feature>
<dbReference type="InterPro" id="IPR019307">
    <property type="entry name" value="RNA-bd_AU-1/RNase_E/G"/>
</dbReference>
<feature type="compositionally biased region" description="Low complexity" evidence="18">
    <location>
        <begin position="580"/>
        <end position="591"/>
    </location>
</feature>
<evidence type="ECO:0000256" key="18">
    <source>
        <dbReference type="SAM" id="MobiDB-lite"/>
    </source>
</evidence>
<feature type="compositionally biased region" description="Low complexity" evidence="18">
    <location>
        <begin position="657"/>
        <end position="669"/>
    </location>
</feature>
<evidence type="ECO:0000256" key="7">
    <source>
        <dbReference type="ARBA" id="ARBA00022519"/>
    </source>
</evidence>
<dbReference type="GO" id="GO:0046872">
    <property type="term" value="F:metal ion binding"/>
    <property type="evidence" value="ECO:0007669"/>
    <property type="project" value="UniProtKB-KW"/>
</dbReference>
<accession>A0AA48GPP0</accession>
<feature type="domain" description="S1 motif" evidence="19">
    <location>
        <begin position="41"/>
        <end position="124"/>
    </location>
</feature>
<dbReference type="GO" id="GO:0016787">
    <property type="term" value="F:hydrolase activity"/>
    <property type="evidence" value="ECO:0007669"/>
    <property type="project" value="UniProtKB-KW"/>
</dbReference>
<keyword evidence="16" id="KW-0694">RNA-binding</keyword>
<dbReference type="Pfam" id="PF00575">
    <property type="entry name" value="S1"/>
    <property type="match status" value="1"/>
</dbReference>
<dbReference type="InterPro" id="IPR003029">
    <property type="entry name" value="S1_domain"/>
</dbReference>
<dbReference type="GO" id="GO:0004519">
    <property type="term" value="F:endonuclease activity"/>
    <property type="evidence" value="ECO:0007669"/>
    <property type="project" value="UniProtKB-KW"/>
</dbReference>